<dbReference type="Gene3D" id="3.40.30.10">
    <property type="entry name" value="Glutaredoxin"/>
    <property type="match status" value="1"/>
</dbReference>
<comment type="caution">
    <text evidence="1">The sequence shown here is derived from an EMBL/GenBank/DDBJ whole genome shotgun (WGS) entry which is preliminary data.</text>
</comment>
<proteinExistence type="predicted"/>
<dbReference type="SUPFAM" id="SSF52833">
    <property type="entry name" value="Thioredoxin-like"/>
    <property type="match status" value="1"/>
</dbReference>
<name>A0A1J7BVW9_FLAJO</name>
<dbReference type="OrthoDB" id="1372393at2"/>
<protein>
    <recommendedName>
        <fullName evidence="3">Thioredoxin family protein</fullName>
    </recommendedName>
</protein>
<organism evidence="1 2">
    <name type="scientific">Flavobacterium johnsoniae</name>
    <name type="common">Cytophaga johnsonae</name>
    <dbReference type="NCBI Taxonomy" id="986"/>
    <lineage>
        <taxon>Bacteria</taxon>
        <taxon>Pseudomonadati</taxon>
        <taxon>Bacteroidota</taxon>
        <taxon>Flavobacteriia</taxon>
        <taxon>Flavobacteriales</taxon>
        <taxon>Flavobacteriaceae</taxon>
        <taxon>Flavobacterium</taxon>
    </lineage>
</organism>
<reference evidence="1 2" key="1">
    <citation type="submission" date="2016-10" db="EMBL/GenBank/DDBJ databases">
        <title>Draft Genome Sequence of Rhizobacteria Flavobacterium johnsoniae CI04.</title>
        <authorList>
            <person name="Bravo J.I."/>
            <person name="Lozano G.L."/>
            <person name="Handelsman J."/>
        </authorList>
    </citation>
    <scope>NUCLEOTIDE SEQUENCE [LARGE SCALE GENOMIC DNA]</scope>
    <source>
        <strain evidence="1 2">CI04</strain>
    </source>
</reference>
<dbReference type="InterPro" id="IPR036249">
    <property type="entry name" value="Thioredoxin-like_sf"/>
</dbReference>
<evidence type="ECO:0000313" key="2">
    <source>
        <dbReference type="Proteomes" id="UP000182826"/>
    </source>
</evidence>
<evidence type="ECO:0008006" key="3">
    <source>
        <dbReference type="Google" id="ProtNLM"/>
    </source>
</evidence>
<accession>A0A1J7BVW9</accession>
<dbReference type="EMBL" id="MLFK01000005">
    <property type="protein sequence ID" value="OIV42823.1"/>
    <property type="molecule type" value="Genomic_DNA"/>
</dbReference>
<evidence type="ECO:0000313" key="1">
    <source>
        <dbReference type="EMBL" id="OIV42823.1"/>
    </source>
</evidence>
<dbReference type="Proteomes" id="UP000182826">
    <property type="component" value="Unassembled WGS sequence"/>
</dbReference>
<gene>
    <name evidence="1" type="ORF">BKM63_08115</name>
</gene>
<dbReference type="AlphaFoldDB" id="A0A1J7BVW9"/>
<dbReference type="RefSeq" id="WP_071636106.1">
    <property type="nucleotide sequence ID" value="NZ_MLFK01000005.1"/>
</dbReference>
<keyword evidence="2" id="KW-1185">Reference proteome</keyword>
<sequence>MTRKLLILLFFLVTILASSQNLEWKTNMTDAITASNEQRKPLLILFTATGASEALQNEVFKTPDFEKWSRKNVILVKLDLSDSNIESEVREQNIRLKNAFGVENIPEVCFASGSIRKGKTSFNTLGKLSYNSNGVKAWIADSNLIINPE</sequence>